<evidence type="ECO:0000256" key="1">
    <source>
        <dbReference type="ARBA" id="ARBA00001970"/>
    </source>
</evidence>
<evidence type="ECO:0000313" key="9">
    <source>
        <dbReference type="EMBL" id="KAJ7786178.1"/>
    </source>
</evidence>
<dbReference type="AlphaFoldDB" id="A0AAD7P331"/>
<evidence type="ECO:0000256" key="7">
    <source>
        <dbReference type="ARBA" id="ARBA00025737"/>
    </source>
</evidence>
<dbReference type="EMBL" id="JARKIB010000001">
    <property type="protein sequence ID" value="KAJ7786178.1"/>
    <property type="molecule type" value="Genomic_DNA"/>
</dbReference>
<dbReference type="CDD" id="cd00198">
    <property type="entry name" value="vWFA"/>
    <property type="match status" value="1"/>
</dbReference>
<evidence type="ECO:0000256" key="4">
    <source>
        <dbReference type="ARBA" id="ARBA00022723"/>
    </source>
</evidence>
<dbReference type="PANTHER" id="PTHR30521">
    <property type="entry name" value="DEFERROCHELATASE/PEROXIDASE"/>
    <property type="match status" value="1"/>
</dbReference>
<dbReference type="Gene3D" id="3.40.50.410">
    <property type="entry name" value="von Willebrand factor, type A domain"/>
    <property type="match status" value="1"/>
</dbReference>
<evidence type="ECO:0000256" key="5">
    <source>
        <dbReference type="ARBA" id="ARBA00023002"/>
    </source>
</evidence>
<dbReference type="NCBIfam" id="TIGR01413">
    <property type="entry name" value="Dyp_perox_fam"/>
    <property type="match status" value="1"/>
</dbReference>
<comment type="similarity">
    <text evidence="7">Belongs to the DyP-type peroxidase family.</text>
</comment>
<dbReference type="SUPFAM" id="SSF53300">
    <property type="entry name" value="vWA-like"/>
    <property type="match status" value="1"/>
</dbReference>
<keyword evidence="4" id="KW-0479">Metal-binding</keyword>
<dbReference type="InterPro" id="IPR036465">
    <property type="entry name" value="vWFA_dom_sf"/>
</dbReference>
<dbReference type="Pfam" id="PF21105">
    <property type="entry name" value="DyP_N"/>
    <property type="match status" value="1"/>
</dbReference>
<evidence type="ECO:0000256" key="2">
    <source>
        <dbReference type="ARBA" id="ARBA00022559"/>
    </source>
</evidence>
<sequence length="898" mass="99750">MAMKKRIRVPPPKFTRALETSQSAWVQDVDKLGMKAFKKEHFRRRAVLPLLKQGKSVPIFKAGDTHIPDPKNLQGDIYLGFPKSNQSFLFFNITDSSQFRGALATYKPTTAKETSDLLDAIAKQRDTGNYAQIDQYLNGIAFSLKGLKTLGLGATGDSRFDTRPMRQDKEYLGDGGKWDDVFESESASIHGVILVCGPSESVVNEGVKYISTTFSASCTFQIMNGNVRPGEFKGHEHFGWQDGVSQPSLRGMTHTYPGQLEVDPGVLITGYKGDPVFDNPSAPQRPAWARDGSFMVFRKLEQDVEYFNKYMEKNWQKWRYYTPVPEEAPPEFNTDKKAAIDFIGAALLGRWKSGTPIALAHWKDDPSIGDKPEKTNNFDYSVTGDPLPSNRYCPFNAHARKTNPRNLDPYISRKFLESCAIARQGIPYGTEYTSTPTDKRGLLFVCYQSSLDSGFVRQTVGMSANDFFPVTGLIPNNHGQDPITGGPPTNVPSPLTIDNVIQNNKPVILEVTDKSNTKYEITGFAQQKVDSLDAFEPGPYPINSRGGEYFFMPSISALKNDFTKPPPAGVDLLFLQDYTGSMQPFIDAASSAIDAIYDNILRNGNWSRNSVRVGLVAFRDHPPQDKTLLYKVFDFTSDMGTVGDNFKSFKAEGGGDIPEAQCEAIAQTLEVAWDDNHMKIAVLITDSSPHGIGEPGDKIPDGCPNQNDPLALKELMIDRGIVLYVLACEPKMSSLTRHAIDYWSGVALATTGKLLPLSKANEIGRYIQNQNTEIVAHENLVRQFSAQVKTKSAQGLSTDSLVSQLHDEMTSSAITLPNFKVEEYFVFDENAKHNVQVWAKAKKRSDVNNDKDLRKVTIGRVQHKFKGQDAPSPTQSLETSAITKEQVDSLVRICLRRS</sequence>
<dbReference type="GO" id="GO:0020037">
    <property type="term" value="F:heme binding"/>
    <property type="evidence" value="ECO:0007669"/>
    <property type="project" value="InterPro"/>
</dbReference>
<reference evidence="9" key="1">
    <citation type="submission" date="2023-03" db="EMBL/GenBank/DDBJ databases">
        <title>Massive genome expansion in bonnet fungi (Mycena s.s.) driven by repeated elements and novel gene families across ecological guilds.</title>
        <authorList>
            <consortium name="Lawrence Berkeley National Laboratory"/>
            <person name="Harder C.B."/>
            <person name="Miyauchi S."/>
            <person name="Viragh M."/>
            <person name="Kuo A."/>
            <person name="Thoen E."/>
            <person name="Andreopoulos B."/>
            <person name="Lu D."/>
            <person name="Skrede I."/>
            <person name="Drula E."/>
            <person name="Henrissat B."/>
            <person name="Morin E."/>
            <person name="Kohler A."/>
            <person name="Barry K."/>
            <person name="LaButti K."/>
            <person name="Morin E."/>
            <person name="Salamov A."/>
            <person name="Lipzen A."/>
            <person name="Mereny Z."/>
            <person name="Hegedus B."/>
            <person name="Baldrian P."/>
            <person name="Stursova M."/>
            <person name="Weitz H."/>
            <person name="Taylor A."/>
            <person name="Grigoriev I.V."/>
            <person name="Nagy L.G."/>
            <person name="Martin F."/>
            <person name="Kauserud H."/>
        </authorList>
    </citation>
    <scope>NUCLEOTIDE SEQUENCE</scope>
    <source>
        <strain evidence="9">CBHHK182m</strain>
    </source>
</reference>
<comment type="cofactor">
    <cofactor evidence="1">
        <name>heme b</name>
        <dbReference type="ChEBI" id="CHEBI:60344"/>
    </cofactor>
</comment>
<dbReference type="SUPFAM" id="SSF54909">
    <property type="entry name" value="Dimeric alpha+beta barrel"/>
    <property type="match status" value="1"/>
</dbReference>
<accession>A0AAD7P331</accession>
<dbReference type="GO" id="GO:0046872">
    <property type="term" value="F:metal ion binding"/>
    <property type="evidence" value="ECO:0007669"/>
    <property type="project" value="UniProtKB-KW"/>
</dbReference>
<keyword evidence="10" id="KW-1185">Reference proteome</keyword>
<comment type="caution">
    <text evidence="9">The sequence shown here is derived from an EMBL/GenBank/DDBJ whole genome shotgun (WGS) entry which is preliminary data.</text>
</comment>
<dbReference type="InterPro" id="IPR002035">
    <property type="entry name" value="VWF_A"/>
</dbReference>
<dbReference type="GO" id="GO:0004601">
    <property type="term" value="F:peroxidase activity"/>
    <property type="evidence" value="ECO:0007669"/>
    <property type="project" value="UniProtKB-KW"/>
</dbReference>
<evidence type="ECO:0000256" key="3">
    <source>
        <dbReference type="ARBA" id="ARBA00022617"/>
    </source>
</evidence>
<dbReference type="Proteomes" id="UP001215598">
    <property type="component" value="Unassembled WGS sequence"/>
</dbReference>
<protein>
    <recommendedName>
        <fullName evidence="8">VWFA domain-containing protein</fullName>
    </recommendedName>
</protein>
<evidence type="ECO:0000313" key="10">
    <source>
        <dbReference type="Proteomes" id="UP001215598"/>
    </source>
</evidence>
<name>A0AAD7P331_9AGAR</name>
<gene>
    <name evidence="9" type="ORF">B0H16DRAFT_1708385</name>
</gene>
<proteinExistence type="inferred from homology"/>
<dbReference type="InterPro" id="IPR049509">
    <property type="entry name" value="DyP_N"/>
</dbReference>
<keyword evidence="6" id="KW-0408">Iron</keyword>
<keyword evidence="3" id="KW-0349">Heme</keyword>
<keyword evidence="2" id="KW-0575">Peroxidase</keyword>
<dbReference type="InterPro" id="IPR011008">
    <property type="entry name" value="Dimeric_a/b-barrel"/>
</dbReference>
<evidence type="ECO:0000256" key="6">
    <source>
        <dbReference type="ARBA" id="ARBA00023004"/>
    </source>
</evidence>
<evidence type="ECO:0000259" key="8">
    <source>
        <dbReference type="PROSITE" id="PS50234"/>
    </source>
</evidence>
<keyword evidence="5" id="KW-0560">Oxidoreductase</keyword>
<dbReference type="PROSITE" id="PS50234">
    <property type="entry name" value="VWFA"/>
    <property type="match status" value="1"/>
</dbReference>
<feature type="domain" description="VWFA" evidence="8">
    <location>
        <begin position="571"/>
        <end position="727"/>
    </location>
</feature>
<dbReference type="GO" id="GO:0005829">
    <property type="term" value="C:cytosol"/>
    <property type="evidence" value="ECO:0007669"/>
    <property type="project" value="TreeGrafter"/>
</dbReference>
<dbReference type="PROSITE" id="PS51404">
    <property type="entry name" value="DYP_PEROXIDASE"/>
    <property type="match status" value="1"/>
</dbReference>
<organism evidence="9 10">
    <name type="scientific">Mycena metata</name>
    <dbReference type="NCBI Taxonomy" id="1033252"/>
    <lineage>
        <taxon>Eukaryota</taxon>
        <taxon>Fungi</taxon>
        <taxon>Dikarya</taxon>
        <taxon>Basidiomycota</taxon>
        <taxon>Agaricomycotina</taxon>
        <taxon>Agaricomycetes</taxon>
        <taxon>Agaricomycetidae</taxon>
        <taxon>Agaricales</taxon>
        <taxon>Marasmiineae</taxon>
        <taxon>Mycenaceae</taxon>
        <taxon>Mycena</taxon>
    </lineage>
</organism>
<dbReference type="PANTHER" id="PTHR30521:SF4">
    <property type="entry name" value="DEFERROCHELATASE"/>
    <property type="match status" value="1"/>
</dbReference>
<dbReference type="InterPro" id="IPR006314">
    <property type="entry name" value="Dyp_peroxidase"/>
</dbReference>